<keyword evidence="3" id="KW-1185">Reference proteome</keyword>
<evidence type="ECO:0000313" key="3">
    <source>
        <dbReference type="Proteomes" id="UP001232148"/>
    </source>
</evidence>
<gene>
    <name evidence="2" type="ORF">LX32DRAFT_633684</name>
</gene>
<organism evidence="2 3">
    <name type="scientific">Colletotrichum zoysiae</name>
    <dbReference type="NCBI Taxonomy" id="1216348"/>
    <lineage>
        <taxon>Eukaryota</taxon>
        <taxon>Fungi</taxon>
        <taxon>Dikarya</taxon>
        <taxon>Ascomycota</taxon>
        <taxon>Pezizomycotina</taxon>
        <taxon>Sordariomycetes</taxon>
        <taxon>Hypocreomycetidae</taxon>
        <taxon>Glomerellales</taxon>
        <taxon>Glomerellaceae</taxon>
        <taxon>Colletotrichum</taxon>
        <taxon>Colletotrichum graminicola species complex</taxon>
    </lineage>
</organism>
<feature type="transmembrane region" description="Helical" evidence="1">
    <location>
        <begin position="21"/>
        <end position="41"/>
    </location>
</feature>
<keyword evidence="1" id="KW-0472">Membrane</keyword>
<dbReference type="AlphaFoldDB" id="A0AAD9HVI4"/>
<reference evidence="2" key="1">
    <citation type="submission" date="2021-06" db="EMBL/GenBank/DDBJ databases">
        <title>Comparative genomics, transcriptomics and evolutionary studies reveal genomic signatures of adaptation to plant cell wall in hemibiotrophic fungi.</title>
        <authorList>
            <consortium name="DOE Joint Genome Institute"/>
            <person name="Baroncelli R."/>
            <person name="Diaz J.F."/>
            <person name="Benocci T."/>
            <person name="Peng M."/>
            <person name="Battaglia E."/>
            <person name="Haridas S."/>
            <person name="Andreopoulos W."/>
            <person name="Labutti K."/>
            <person name="Pangilinan J."/>
            <person name="Floch G.L."/>
            <person name="Makela M.R."/>
            <person name="Henrissat B."/>
            <person name="Grigoriev I.V."/>
            <person name="Crouch J.A."/>
            <person name="De Vries R.P."/>
            <person name="Sukno S.A."/>
            <person name="Thon M.R."/>
        </authorList>
    </citation>
    <scope>NUCLEOTIDE SEQUENCE</scope>
    <source>
        <strain evidence="2">MAFF235873</strain>
    </source>
</reference>
<protein>
    <submittedName>
        <fullName evidence="2">Uncharacterized protein</fullName>
    </submittedName>
</protein>
<keyword evidence="1" id="KW-1133">Transmembrane helix</keyword>
<keyword evidence="1" id="KW-0812">Transmembrane</keyword>
<accession>A0AAD9HVI4</accession>
<evidence type="ECO:0000313" key="2">
    <source>
        <dbReference type="EMBL" id="KAK2035167.1"/>
    </source>
</evidence>
<name>A0AAD9HVI4_9PEZI</name>
<dbReference type="Proteomes" id="UP001232148">
    <property type="component" value="Unassembled WGS sequence"/>
</dbReference>
<proteinExistence type="predicted"/>
<evidence type="ECO:0000256" key="1">
    <source>
        <dbReference type="SAM" id="Phobius"/>
    </source>
</evidence>
<dbReference type="EMBL" id="MU842810">
    <property type="protein sequence ID" value="KAK2035167.1"/>
    <property type="molecule type" value="Genomic_DNA"/>
</dbReference>
<comment type="caution">
    <text evidence="2">The sequence shown here is derived from an EMBL/GenBank/DDBJ whole genome shotgun (WGS) entry which is preliminary data.</text>
</comment>
<sequence length="139" mass="15837">MFEASRHIDCVLDLLRPVLPAWFFSVSVNGYAAMILVFWYLSFDKQYPWGCDKHIKAELACWEKRSAHLLGDHDCKTALALRGTDDEVCDRVCATSLAHDVFPRGQHHETLPFPWKSLSTGLCIQSCRKKKLGVSISWP</sequence>